<dbReference type="EMBL" id="BMLF01000002">
    <property type="protein sequence ID" value="GGM07699.1"/>
    <property type="molecule type" value="Genomic_DNA"/>
</dbReference>
<comment type="caution">
    <text evidence="4">The sequence shown here is derived from an EMBL/GenBank/DDBJ whole genome shotgun (WGS) entry which is preliminary data.</text>
</comment>
<dbReference type="AlphaFoldDB" id="A0A917WIK8"/>
<sequence>MGPANETELAELIRGANGPLDLRGGGTRVAWRPVRGEVVSTAGLSGVHLYEPGALTLVVGAGTPVAEVERVLAEKGQRLAFEPMDARKLMGTDGVPTIGGLIAANVSGPRRVQAGAARDVLLGVRFVDGAGQVVKNGGRVMKNVTGYDLVKLMAGSFGTLGVLTEVALKVMAVPQAEATLVARGLGTAEALTTLRAALATPFDVSGAAHAGFGGGETLLRVEGMAGSVAYRAERLRAGLCAGWDLVEGAESAALWRAVRDVAALAGSGEAVWRISTVPGRAAGLTAALAAGGLGHRALYDWGGGLIWLGVPAEGDGGAAAIRAAVQAAGGHATLVRAPEAIHDRVPMFQPQAAGIERLAAGLRARFDPKGILNPGLMGGRTREVAA</sequence>
<accession>A0A917WIK8</accession>
<dbReference type="InterPro" id="IPR036318">
    <property type="entry name" value="FAD-bd_PCMH-like_sf"/>
</dbReference>
<dbReference type="Proteomes" id="UP000649829">
    <property type="component" value="Unassembled WGS sequence"/>
</dbReference>
<gene>
    <name evidence="4" type="ORF">GCM10011534_32070</name>
</gene>
<dbReference type="Gene3D" id="3.30.465.10">
    <property type="match status" value="1"/>
</dbReference>
<organism evidence="4 5">
    <name type="scientific">Pseudooceanicola nanhaiensis</name>
    <dbReference type="NCBI Taxonomy" id="375761"/>
    <lineage>
        <taxon>Bacteria</taxon>
        <taxon>Pseudomonadati</taxon>
        <taxon>Pseudomonadota</taxon>
        <taxon>Alphaproteobacteria</taxon>
        <taxon>Rhodobacterales</taxon>
        <taxon>Paracoccaceae</taxon>
        <taxon>Pseudooceanicola</taxon>
    </lineage>
</organism>
<reference evidence="4" key="1">
    <citation type="journal article" date="2014" name="Int. J. Syst. Evol. Microbiol.">
        <title>Complete genome sequence of Corynebacterium casei LMG S-19264T (=DSM 44701T), isolated from a smear-ripened cheese.</title>
        <authorList>
            <consortium name="US DOE Joint Genome Institute (JGI-PGF)"/>
            <person name="Walter F."/>
            <person name="Albersmeier A."/>
            <person name="Kalinowski J."/>
            <person name="Ruckert C."/>
        </authorList>
    </citation>
    <scope>NUCLEOTIDE SEQUENCE</scope>
    <source>
        <strain evidence="4">CGMCC 1.6293</strain>
    </source>
</reference>
<dbReference type="GO" id="GO:0071949">
    <property type="term" value="F:FAD binding"/>
    <property type="evidence" value="ECO:0007669"/>
    <property type="project" value="InterPro"/>
</dbReference>
<keyword evidence="2" id="KW-0274">FAD</keyword>
<dbReference type="SUPFAM" id="SSF56176">
    <property type="entry name" value="FAD-binding/transporter-associated domain-like"/>
    <property type="match status" value="1"/>
</dbReference>
<dbReference type="GO" id="GO:0003824">
    <property type="term" value="F:catalytic activity"/>
    <property type="evidence" value="ECO:0007669"/>
    <property type="project" value="InterPro"/>
</dbReference>
<dbReference type="PANTHER" id="PTHR11748">
    <property type="entry name" value="D-LACTATE DEHYDROGENASE"/>
    <property type="match status" value="1"/>
</dbReference>
<reference evidence="4" key="2">
    <citation type="submission" date="2020-09" db="EMBL/GenBank/DDBJ databases">
        <authorList>
            <person name="Sun Q."/>
            <person name="Zhou Y."/>
        </authorList>
    </citation>
    <scope>NUCLEOTIDE SEQUENCE</scope>
    <source>
        <strain evidence="4">CGMCC 1.6293</strain>
    </source>
</reference>
<keyword evidence="5" id="KW-1185">Reference proteome</keyword>
<dbReference type="InterPro" id="IPR016169">
    <property type="entry name" value="FAD-bd_PCMH_sub2"/>
</dbReference>
<dbReference type="InterPro" id="IPR006094">
    <property type="entry name" value="Oxid_FAD_bind_N"/>
</dbReference>
<keyword evidence="1" id="KW-0285">Flavoprotein</keyword>
<evidence type="ECO:0000313" key="5">
    <source>
        <dbReference type="Proteomes" id="UP000649829"/>
    </source>
</evidence>
<dbReference type="InterPro" id="IPR016164">
    <property type="entry name" value="FAD-linked_Oxase-like_C"/>
</dbReference>
<evidence type="ECO:0000256" key="2">
    <source>
        <dbReference type="ARBA" id="ARBA00022827"/>
    </source>
</evidence>
<name>A0A917WIK8_9RHOB</name>
<dbReference type="Pfam" id="PF01565">
    <property type="entry name" value="FAD_binding_4"/>
    <property type="match status" value="1"/>
</dbReference>
<feature type="domain" description="FAD-binding PCMH-type" evidence="3">
    <location>
        <begin position="1"/>
        <end position="173"/>
    </location>
</feature>
<dbReference type="InterPro" id="IPR016166">
    <property type="entry name" value="FAD-bd_PCMH"/>
</dbReference>
<proteinExistence type="predicted"/>
<evidence type="ECO:0000259" key="3">
    <source>
        <dbReference type="PROSITE" id="PS51387"/>
    </source>
</evidence>
<evidence type="ECO:0000256" key="1">
    <source>
        <dbReference type="ARBA" id="ARBA00022630"/>
    </source>
</evidence>
<dbReference type="RefSeq" id="WP_028287013.1">
    <property type="nucleotide sequence ID" value="NZ_BMLF01000002.1"/>
</dbReference>
<dbReference type="SUPFAM" id="SSF55103">
    <property type="entry name" value="FAD-linked oxidases, C-terminal domain"/>
    <property type="match status" value="1"/>
</dbReference>
<protein>
    <submittedName>
        <fullName evidence="4">2-hydroxy-acid oxidase</fullName>
    </submittedName>
</protein>
<evidence type="ECO:0000313" key="4">
    <source>
        <dbReference type="EMBL" id="GGM07699.1"/>
    </source>
</evidence>
<dbReference type="PANTHER" id="PTHR11748:SF103">
    <property type="entry name" value="GLYCOLATE OXIDASE SUBUNIT GLCE"/>
    <property type="match status" value="1"/>
</dbReference>
<dbReference type="PROSITE" id="PS51387">
    <property type="entry name" value="FAD_PCMH"/>
    <property type="match status" value="1"/>
</dbReference>